<dbReference type="PANTHER" id="PTHR48081:SF8">
    <property type="entry name" value="ALPHA_BETA HYDROLASE FOLD-3 DOMAIN-CONTAINING PROTEIN-RELATED"/>
    <property type="match status" value="1"/>
</dbReference>
<reference evidence="4 5" key="2">
    <citation type="journal article" date="2010" name="Stand. Genomic Sci.">
        <title>Complete genome sequence of Sebaldella termitidis type strain (NCTC 11300).</title>
        <authorList>
            <person name="Harmon-Smith M."/>
            <person name="Celia L."/>
            <person name="Chertkov O."/>
            <person name="Lapidus A."/>
            <person name="Copeland A."/>
            <person name="Glavina Del Rio T."/>
            <person name="Nolan M."/>
            <person name="Lucas S."/>
            <person name="Tice H."/>
            <person name="Cheng J.F."/>
            <person name="Han C."/>
            <person name="Detter J.C."/>
            <person name="Bruce D."/>
            <person name="Goodwin L."/>
            <person name="Pitluck S."/>
            <person name="Pati A."/>
            <person name="Liolios K."/>
            <person name="Ivanova N."/>
            <person name="Mavromatis K."/>
            <person name="Mikhailova N."/>
            <person name="Chen A."/>
            <person name="Palaniappan K."/>
            <person name="Land M."/>
            <person name="Hauser L."/>
            <person name="Chang Y.J."/>
            <person name="Jeffries C.D."/>
            <person name="Brettin T."/>
            <person name="Goker M."/>
            <person name="Beck B."/>
            <person name="Bristow J."/>
            <person name="Eisen J.A."/>
            <person name="Markowitz V."/>
            <person name="Hugenholtz P."/>
            <person name="Kyrpides N.C."/>
            <person name="Klenk H.P."/>
            <person name="Chen F."/>
        </authorList>
    </citation>
    <scope>NUCLEOTIDE SEQUENCE [LARGE SCALE GENOMIC DNA]</scope>
    <source>
        <strain evidence="5">ATCC 33386 / NCTC 11300</strain>
    </source>
</reference>
<evidence type="ECO:0000313" key="5">
    <source>
        <dbReference type="Proteomes" id="UP000000845"/>
    </source>
</evidence>
<keyword evidence="5" id="KW-1185">Reference proteome</keyword>
<dbReference type="AlphaFoldDB" id="D1ALT4"/>
<name>D1ALT4_SEBTE</name>
<dbReference type="STRING" id="526218.Sterm_0318"/>
<dbReference type="InterPro" id="IPR050300">
    <property type="entry name" value="GDXG_lipolytic_enzyme"/>
</dbReference>
<comment type="similarity">
    <text evidence="1">Belongs to the 'GDXG' lipolytic enzyme family.</text>
</comment>
<dbReference type="PROSITE" id="PS01173">
    <property type="entry name" value="LIPASE_GDXG_HIS"/>
    <property type="match status" value="1"/>
</dbReference>
<evidence type="ECO:0000256" key="1">
    <source>
        <dbReference type="ARBA" id="ARBA00010515"/>
    </source>
</evidence>
<sequence>MANGNNVKKRPDYLSDDHLNTGTKEYLKVLNSGDTPVESLPPAEARKVLEGAQSSVNVDLSGIDEEEKTIETDGFKIVINITRPKGAKEKLPVFIFLHGGGWVLGDYPTHRRLVRDIVVESGFVSVFVNYTRSPEAKFPQALDEIYAVTKWVAENGDQINVDGKKLAIIGNSVGGNMTIATSMRAKQNNGPEIKCQVLMWPYSNASTDADSYIEYGEQRFLTTPLMEWMRDNYIRTPEDHKDFFVSPVLAEKDQLKGLPPTLIEVAENDILRDDGETLGRHLDEAGVYVSTVRFNGVIHDWGLLNGFAELAPVQSLVLLSAAMLKKYLK</sequence>
<dbReference type="HOGENOM" id="CLU_012494_6_0_0"/>
<organism evidence="4 5">
    <name type="scientific">Sebaldella termitidis (strain ATCC 33386 / NCTC 11300)</name>
    <dbReference type="NCBI Taxonomy" id="526218"/>
    <lineage>
        <taxon>Bacteria</taxon>
        <taxon>Fusobacteriati</taxon>
        <taxon>Fusobacteriota</taxon>
        <taxon>Fusobacteriia</taxon>
        <taxon>Fusobacteriales</taxon>
        <taxon>Leptotrichiaceae</taxon>
        <taxon>Sebaldella</taxon>
    </lineage>
</organism>
<dbReference type="Pfam" id="PF07859">
    <property type="entry name" value="Abhydrolase_3"/>
    <property type="match status" value="1"/>
</dbReference>
<proteinExistence type="inferred from homology"/>
<dbReference type="SUPFAM" id="SSF53474">
    <property type="entry name" value="alpha/beta-Hydrolases"/>
    <property type="match status" value="1"/>
</dbReference>
<evidence type="ECO:0000259" key="3">
    <source>
        <dbReference type="Pfam" id="PF07859"/>
    </source>
</evidence>
<evidence type="ECO:0000256" key="2">
    <source>
        <dbReference type="ARBA" id="ARBA00022801"/>
    </source>
</evidence>
<dbReference type="eggNOG" id="COG0657">
    <property type="taxonomic scope" value="Bacteria"/>
</dbReference>
<dbReference type="Gene3D" id="3.40.50.1820">
    <property type="entry name" value="alpha/beta hydrolase"/>
    <property type="match status" value="1"/>
</dbReference>
<dbReference type="Proteomes" id="UP000000845">
    <property type="component" value="Chromosome"/>
</dbReference>
<dbReference type="InterPro" id="IPR013094">
    <property type="entry name" value="AB_hydrolase_3"/>
</dbReference>
<protein>
    <submittedName>
        <fullName evidence="4">Alpha/beta hydrolase fold-3 domain protein</fullName>
    </submittedName>
</protein>
<evidence type="ECO:0000313" key="4">
    <source>
        <dbReference type="EMBL" id="ACZ07202.1"/>
    </source>
</evidence>
<dbReference type="KEGG" id="str:Sterm_0318"/>
<dbReference type="PANTHER" id="PTHR48081">
    <property type="entry name" value="AB HYDROLASE SUPERFAMILY PROTEIN C4A8.06C"/>
    <property type="match status" value="1"/>
</dbReference>
<reference evidence="5" key="1">
    <citation type="submission" date="2009-09" db="EMBL/GenBank/DDBJ databases">
        <title>The complete chromosome of Sebaldella termitidis ATCC 33386.</title>
        <authorList>
            <consortium name="US DOE Joint Genome Institute (JGI-PGF)"/>
            <person name="Lucas S."/>
            <person name="Copeland A."/>
            <person name="Lapidus A."/>
            <person name="Glavina del Rio T."/>
            <person name="Dalin E."/>
            <person name="Tice H."/>
            <person name="Bruce D."/>
            <person name="Goodwin L."/>
            <person name="Pitluck S."/>
            <person name="Kyrpides N."/>
            <person name="Mavromatis K."/>
            <person name="Ivanova N."/>
            <person name="Mikhailova N."/>
            <person name="Sims D."/>
            <person name="Meincke L."/>
            <person name="Brettin T."/>
            <person name="Detter J.C."/>
            <person name="Han C."/>
            <person name="Larimer F."/>
            <person name="Land M."/>
            <person name="Hauser L."/>
            <person name="Markowitz V."/>
            <person name="Cheng J.F."/>
            <person name="Hugenholtz P."/>
            <person name="Woyke T."/>
            <person name="Wu D."/>
            <person name="Eisen J.A."/>
        </authorList>
    </citation>
    <scope>NUCLEOTIDE SEQUENCE [LARGE SCALE GENOMIC DNA]</scope>
    <source>
        <strain evidence="5">ATCC 33386 / NCTC 11300</strain>
    </source>
</reference>
<accession>D1ALT4</accession>
<dbReference type="InterPro" id="IPR002168">
    <property type="entry name" value="Lipase_GDXG_HIS_AS"/>
</dbReference>
<dbReference type="EMBL" id="CP001739">
    <property type="protein sequence ID" value="ACZ07202.1"/>
    <property type="molecule type" value="Genomic_DNA"/>
</dbReference>
<keyword evidence="2 4" id="KW-0378">Hydrolase</keyword>
<dbReference type="InterPro" id="IPR029058">
    <property type="entry name" value="AB_hydrolase_fold"/>
</dbReference>
<dbReference type="RefSeq" id="WP_012859801.1">
    <property type="nucleotide sequence ID" value="NC_013517.1"/>
</dbReference>
<gene>
    <name evidence="4" type="ordered locus">Sterm_0318</name>
</gene>
<feature type="domain" description="Alpha/beta hydrolase fold-3" evidence="3">
    <location>
        <begin position="95"/>
        <end position="301"/>
    </location>
</feature>
<dbReference type="GO" id="GO:0016787">
    <property type="term" value="F:hydrolase activity"/>
    <property type="evidence" value="ECO:0007669"/>
    <property type="project" value="UniProtKB-KW"/>
</dbReference>